<evidence type="ECO:0000313" key="2">
    <source>
        <dbReference type="Proteomes" id="UP000283442"/>
    </source>
</evidence>
<dbReference type="Proteomes" id="UP000283442">
    <property type="component" value="Unassembled WGS sequence"/>
</dbReference>
<gene>
    <name evidence="1" type="ORF">DW674_06670</name>
</gene>
<reference evidence="1 2" key="1">
    <citation type="submission" date="2018-08" db="EMBL/GenBank/DDBJ databases">
        <title>A genome reference for cultivated species of the human gut microbiota.</title>
        <authorList>
            <person name="Zou Y."/>
            <person name="Xue W."/>
            <person name="Luo G."/>
        </authorList>
    </citation>
    <scope>NUCLEOTIDE SEQUENCE [LARGE SCALE GENOMIC DNA]</scope>
    <source>
        <strain evidence="1 2">AM25-21AC</strain>
    </source>
</reference>
<dbReference type="EMBL" id="QRHE01000006">
    <property type="protein sequence ID" value="RHF51444.1"/>
    <property type="molecule type" value="Genomic_DNA"/>
</dbReference>
<dbReference type="AlphaFoldDB" id="A0A414NWF0"/>
<dbReference type="RefSeq" id="WP_118176074.1">
    <property type="nucleotide sequence ID" value="NZ_JAQEAO010000001.1"/>
</dbReference>
<accession>A0A414NWF0</accession>
<organism evidence="1 2">
    <name type="scientific">Mitsuokella multacida</name>
    <dbReference type="NCBI Taxonomy" id="52226"/>
    <lineage>
        <taxon>Bacteria</taxon>
        <taxon>Bacillati</taxon>
        <taxon>Bacillota</taxon>
        <taxon>Negativicutes</taxon>
        <taxon>Selenomonadales</taxon>
        <taxon>Selenomonadaceae</taxon>
        <taxon>Mitsuokella</taxon>
    </lineage>
</organism>
<comment type="caution">
    <text evidence="1">The sequence shown here is derived from an EMBL/GenBank/DDBJ whole genome shotgun (WGS) entry which is preliminary data.</text>
</comment>
<name>A0A414NWF0_9FIRM</name>
<protein>
    <submittedName>
        <fullName evidence="1">Uncharacterized protein</fullName>
    </submittedName>
</protein>
<evidence type="ECO:0000313" key="1">
    <source>
        <dbReference type="EMBL" id="RHF51444.1"/>
    </source>
</evidence>
<proteinExistence type="predicted"/>
<sequence>MVSMKDIIKTFEEDGFRHIGTIGGVPYFIDNSSCPWAKTDVYKYDPLNEFGYSIDRLETVKDPIVKQAAEAGIYIRDTEDSEYVRFLHEIGEETATEKAARKSRTA</sequence>